<dbReference type="RefSeq" id="XP_060670253.1">
    <property type="nucleotide sequence ID" value="XM_060814270.1"/>
</dbReference>
<protein>
    <submittedName>
        <fullName evidence="3">Alcohol acyl transferase 1 allele RGa-like</fullName>
    </submittedName>
</protein>
<evidence type="ECO:0000313" key="3">
    <source>
        <dbReference type="RefSeq" id="XP_060670253.1"/>
    </source>
</evidence>
<name>A0ABM4A0J2_ZIZJJ</name>
<dbReference type="InterPro" id="IPR050317">
    <property type="entry name" value="Plant_Fungal_Acyltransferase"/>
</dbReference>
<proteinExistence type="inferred from homology"/>
<dbReference type="PANTHER" id="PTHR31642">
    <property type="entry name" value="TRICHOTHECENE 3-O-ACETYLTRANSFERASE"/>
    <property type="match status" value="1"/>
</dbReference>
<dbReference type="Pfam" id="PF02458">
    <property type="entry name" value="Transferase"/>
    <property type="match status" value="1"/>
</dbReference>
<keyword evidence="2" id="KW-1185">Reference proteome</keyword>
<evidence type="ECO:0000256" key="1">
    <source>
        <dbReference type="ARBA" id="ARBA00009861"/>
    </source>
</evidence>
<sequence length="166" mass="18449">MDPKEDVQVSCVFNGRHKNMINDLSLLLGYYGNVISFSAAVSNAGVLCEKPLGYAMELVKTAKSKMNAEYIRSAADLMVIKRRPGDKLKGNFIVSDITRLGLEDVDFGWGLPEYAVPPMTSTYFGYNIKYKSKGEDGILVLICLPLSVMERFQLELTKIITIPRGT</sequence>
<evidence type="ECO:0000313" key="2">
    <source>
        <dbReference type="Proteomes" id="UP001652623"/>
    </source>
</evidence>
<dbReference type="InterPro" id="IPR023213">
    <property type="entry name" value="CAT-like_dom_sf"/>
</dbReference>
<dbReference type="PANTHER" id="PTHR31642:SF302">
    <property type="entry name" value="METHANOL O-ANTHRANILOYLTRANSFERASE-LIKE"/>
    <property type="match status" value="1"/>
</dbReference>
<gene>
    <name evidence="3" type="primary">LOC132800495</name>
</gene>
<dbReference type="GeneID" id="132800495"/>
<dbReference type="Proteomes" id="UP001652623">
    <property type="component" value="Chromosome 2"/>
</dbReference>
<reference evidence="3" key="1">
    <citation type="submission" date="2025-08" db="UniProtKB">
        <authorList>
            <consortium name="RefSeq"/>
        </authorList>
    </citation>
    <scope>IDENTIFICATION</scope>
    <source>
        <tissue evidence="3">Seedling</tissue>
    </source>
</reference>
<accession>A0ABM4A0J2</accession>
<dbReference type="Gene3D" id="3.30.559.10">
    <property type="entry name" value="Chloramphenicol acetyltransferase-like domain"/>
    <property type="match status" value="1"/>
</dbReference>
<comment type="similarity">
    <text evidence="1">Belongs to the plant acyltransferase family.</text>
</comment>
<organism evidence="2 3">
    <name type="scientific">Ziziphus jujuba</name>
    <name type="common">Chinese jujube</name>
    <name type="synonym">Ziziphus sativa</name>
    <dbReference type="NCBI Taxonomy" id="326968"/>
    <lineage>
        <taxon>Eukaryota</taxon>
        <taxon>Viridiplantae</taxon>
        <taxon>Streptophyta</taxon>
        <taxon>Embryophyta</taxon>
        <taxon>Tracheophyta</taxon>
        <taxon>Spermatophyta</taxon>
        <taxon>Magnoliopsida</taxon>
        <taxon>eudicotyledons</taxon>
        <taxon>Gunneridae</taxon>
        <taxon>Pentapetalae</taxon>
        <taxon>rosids</taxon>
        <taxon>fabids</taxon>
        <taxon>Rosales</taxon>
        <taxon>Rhamnaceae</taxon>
        <taxon>Paliureae</taxon>
        <taxon>Ziziphus</taxon>
    </lineage>
</organism>